<dbReference type="Proteomes" id="UP001364890">
    <property type="component" value="Unassembled WGS sequence"/>
</dbReference>
<evidence type="ECO:0000256" key="3">
    <source>
        <dbReference type="RuleBase" id="RU362028"/>
    </source>
</evidence>
<evidence type="ECO:0000313" key="6">
    <source>
        <dbReference type="Proteomes" id="UP001364890"/>
    </source>
</evidence>
<organism evidence="5 6">
    <name type="scientific">Psychrobacillus mangrovi</name>
    <dbReference type="NCBI Taxonomy" id="3117745"/>
    <lineage>
        <taxon>Bacteria</taxon>
        <taxon>Bacillati</taxon>
        <taxon>Bacillota</taxon>
        <taxon>Bacilli</taxon>
        <taxon>Bacillales</taxon>
        <taxon>Bacillaceae</taxon>
        <taxon>Psychrobacillus</taxon>
    </lineage>
</organism>
<dbReference type="CDD" id="cd02869">
    <property type="entry name" value="PseudoU_synth_RluA_like"/>
    <property type="match status" value="1"/>
</dbReference>
<dbReference type="GO" id="GO:0016853">
    <property type="term" value="F:isomerase activity"/>
    <property type="evidence" value="ECO:0007669"/>
    <property type="project" value="UniProtKB-KW"/>
</dbReference>
<name>A0ABU8F629_9BACI</name>
<dbReference type="InterPro" id="IPR020103">
    <property type="entry name" value="PsdUridine_synth_cat_dom_sf"/>
</dbReference>
<comment type="function">
    <text evidence="3">Responsible for synthesis of pseudouridine from uracil.</text>
</comment>
<dbReference type="PANTHER" id="PTHR21600">
    <property type="entry name" value="MITOCHONDRIAL RNA PSEUDOURIDINE SYNTHASE"/>
    <property type="match status" value="1"/>
</dbReference>
<dbReference type="Gene3D" id="3.30.2350.10">
    <property type="entry name" value="Pseudouridine synthase"/>
    <property type="match status" value="1"/>
</dbReference>
<evidence type="ECO:0000256" key="1">
    <source>
        <dbReference type="ARBA" id="ARBA00000073"/>
    </source>
</evidence>
<dbReference type="RefSeq" id="WP_336497244.1">
    <property type="nucleotide sequence ID" value="NZ_JBAWSY010000004.1"/>
</dbReference>
<dbReference type="InterPro" id="IPR050188">
    <property type="entry name" value="RluA_PseudoU_synthase"/>
</dbReference>
<dbReference type="InterPro" id="IPR006225">
    <property type="entry name" value="PsdUridine_synth_RluC/D"/>
</dbReference>
<reference evidence="5 6" key="1">
    <citation type="submission" date="2024-01" db="EMBL/GenBank/DDBJ databases">
        <title>Seven novel Bacillus-like species.</title>
        <authorList>
            <person name="Liu G."/>
        </authorList>
    </citation>
    <scope>NUCLEOTIDE SEQUENCE [LARGE SCALE GENOMIC DNA]</scope>
    <source>
        <strain evidence="5 6">FJAT-51614</strain>
    </source>
</reference>
<accession>A0ABU8F629</accession>
<evidence type="ECO:0000256" key="2">
    <source>
        <dbReference type="ARBA" id="ARBA00010876"/>
    </source>
</evidence>
<dbReference type="EC" id="5.4.99.-" evidence="3"/>
<dbReference type="Pfam" id="PF00849">
    <property type="entry name" value="PseudoU_synth_2"/>
    <property type="match status" value="1"/>
</dbReference>
<feature type="domain" description="Pseudouridine synthase RsuA/RluA-like" evidence="4">
    <location>
        <begin position="90"/>
        <end position="243"/>
    </location>
</feature>
<dbReference type="EMBL" id="JBAWSY010000004">
    <property type="protein sequence ID" value="MEI4769692.1"/>
    <property type="molecule type" value="Genomic_DNA"/>
</dbReference>
<gene>
    <name evidence="5" type="ORF">WAX74_08525</name>
</gene>
<keyword evidence="3 5" id="KW-0413">Isomerase</keyword>
<comment type="caution">
    <text evidence="5">The sequence shown here is derived from an EMBL/GenBank/DDBJ whole genome shotgun (WGS) entry which is preliminary data.</text>
</comment>
<proteinExistence type="inferred from homology"/>
<dbReference type="SUPFAM" id="SSF55120">
    <property type="entry name" value="Pseudouridine synthase"/>
    <property type="match status" value="1"/>
</dbReference>
<evidence type="ECO:0000259" key="4">
    <source>
        <dbReference type="Pfam" id="PF00849"/>
    </source>
</evidence>
<keyword evidence="6" id="KW-1185">Reference proteome</keyword>
<dbReference type="InterPro" id="IPR006145">
    <property type="entry name" value="PsdUridine_synth_RsuA/RluA"/>
</dbReference>
<dbReference type="PANTHER" id="PTHR21600:SF35">
    <property type="entry name" value="PSEUDOURIDINE SYNTHASE"/>
    <property type="match status" value="1"/>
</dbReference>
<comment type="similarity">
    <text evidence="2 3">Belongs to the pseudouridine synthase RluA family.</text>
</comment>
<dbReference type="NCBIfam" id="TIGR00005">
    <property type="entry name" value="rluA_subfam"/>
    <property type="match status" value="1"/>
</dbReference>
<comment type="catalytic activity">
    <reaction evidence="1 3">
        <text>a uridine in RNA = a pseudouridine in RNA</text>
        <dbReference type="Rhea" id="RHEA:48348"/>
        <dbReference type="Rhea" id="RHEA-COMP:12068"/>
        <dbReference type="Rhea" id="RHEA-COMP:12069"/>
        <dbReference type="ChEBI" id="CHEBI:65314"/>
        <dbReference type="ChEBI" id="CHEBI:65315"/>
    </reaction>
</comment>
<protein>
    <recommendedName>
        <fullName evidence="3">Pseudouridine synthase</fullName>
        <ecNumber evidence="3">5.4.99.-</ecNumber>
    </recommendedName>
</protein>
<sequence length="299" mass="33608">MKNTKITLSFKMKENNILLRDAIKMYGISKKALTSIKYEGGKILVNDEEKTVRHKLQIGDVVSLIFPEEKKSEGLIPEYGAFPILFEDDHLLIILKEAGISTIPSREHPSGTIANQVAGYYLAKSLASTVHIVTRLDKDTSGIICIAKHRHAHHLLSEMQKTGSVFRTYEAIVHGHVIEDSFTIEAPIGRKNGSIIERIISSEGKYAKTSVKVIKRFTFQGEKITHVRLNLHTGRTHQIRVHMMSIGHPLIGDDLYGGSQKLIDRQALHAKSIKLSHPFTKEVIHIEAPFPQDMNEIIK</sequence>
<evidence type="ECO:0000313" key="5">
    <source>
        <dbReference type="EMBL" id="MEI4769692.1"/>
    </source>
</evidence>